<dbReference type="Proteomes" id="UP000195991">
    <property type="component" value="Unassembled WGS sequence"/>
</dbReference>
<feature type="transmembrane region" description="Helical" evidence="1">
    <location>
        <begin position="268"/>
        <end position="287"/>
    </location>
</feature>
<keyword evidence="1" id="KW-0472">Membrane</keyword>
<feature type="transmembrane region" description="Helical" evidence="1">
    <location>
        <begin position="90"/>
        <end position="109"/>
    </location>
</feature>
<dbReference type="AlphaFoldDB" id="A0A1C4GNE6"/>
<feature type="domain" description="CAAX prenyl protease 2/Lysostaphin resistance protein A-like" evidence="2">
    <location>
        <begin position="135"/>
        <end position="222"/>
    </location>
</feature>
<dbReference type="Pfam" id="PF02517">
    <property type="entry name" value="Rce1-like"/>
    <property type="match status" value="1"/>
</dbReference>
<accession>A0A1C4GNE6</accession>
<feature type="transmembrane region" description="Helical" evidence="1">
    <location>
        <begin position="166"/>
        <end position="185"/>
    </location>
</feature>
<evidence type="ECO:0000313" key="4">
    <source>
        <dbReference type="Proteomes" id="UP000195991"/>
    </source>
</evidence>
<dbReference type="GO" id="GO:0004175">
    <property type="term" value="F:endopeptidase activity"/>
    <property type="evidence" value="ECO:0007669"/>
    <property type="project" value="UniProtKB-ARBA"/>
</dbReference>
<keyword evidence="1" id="KW-1133">Transmembrane helix</keyword>
<keyword evidence="1" id="KW-0812">Transmembrane</keyword>
<proteinExistence type="predicted"/>
<name>A0A1C4GNE6_BACTU</name>
<dbReference type="PANTHER" id="PTHR36435">
    <property type="entry name" value="SLR1288 PROTEIN"/>
    <property type="match status" value="1"/>
</dbReference>
<feature type="transmembrane region" description="Helical" evidence="1">
    <location>
        <begin position="293"/>
        <end position="309"/>
    </location>
</feature>
<dbReference type="InterPro" id="IPR003675">
    <property type="entry name" value="Rce1/LyrA-like_dom"/>
</dbReference>
<dbReference type="EMBL" id="FMBI01000062">
    <property type="protein sequence ID" value="SCC69674.1"/>
    <property type="molecule type" value="Genomic_DNA"/>
</dbReference>
<feature type="transmembrane region" description="Helical" evidence="1">
    <location>
        <begin position="238"/>
        <end position="256"/>
    </location>
</feature>
<dbReference type="RefSeq" id="WP_086409931.1">
    <property type="nucleotide sequence ID" value="NZ_FMBI01000062.1"/>
</dbReference>
<dbReference type="GO" id="GO:0080120">
    <property type="term" value="P:CAAX-box protein maturation"/>
    <property type="evidence" value="ECO:0007669"/>
    <property type="project" value="UniProtKB-ARBA"/>
</dbReference>
<feature type="transmembrane region" description="Helical" evidence="1">
    <location>
        <begin position="48"/>
        <end position="69"/>
    </location>
</feature>
<evidence type="ECO:0000313" key="3">
    <source>
        <dbReference type="EMBL" id="SCC69674.1"/>
    </source>
</evidence>
<feature type="transmembrane region" description="Helical" evidence="1">
    <location>
        <begin position="197"/>
        <end position="218"/>
    </location>
</feature>
<gene>
    <name evidence="3" type="ORF">BTT61001_06304</name>
</gene>
<sequence length="324" mass="36488">MERSFGINVTLGIIAGFFFYALCLMNGVGSYFGEGIANGFSSNSYIGLFLRIGGFIFVVGSIILVISLLNKLQYLKRKISFSQICCFKKIGLKDISFIFALVILLFPIVNVLDEVGIYYFGDHTERFAQFGENMNLLLFVLSMAVIGPITEEIMVRGVFLHILRSWHPAIAITVTSAVFSIIHLNPHQALYTIPSSIVYTFVAVITGSILAPIIAHILHNFITTLFLYGFLNLQMTSWYIVIPCTLIAIFLMYFMVRRKNGLQHWKGTKKSLVFPFTVLIMVTGLFVTDNLEPVLFLFAFLPCIILFLYKKIVVFKSENDVGTT</sequence>
<dbReference type="InterPro" id="IPR052710">
    <property type="entry name" value="CAAX_protease"/>
</dbReference>
<reference evidence="3 4" key="1">
    <citation type="submission" date="2016-08" db="EMBL/GenBank/DDBJ databases">
        <authorList>
            <person name="Seilhamer J.J."/>
        </authorList>
    </citation>
    <scope>NUCLEOTIDE SEQUENCE [LARGE SCALE GENOMIC DNA]</scope>
    <source>
        <strain evidence="3 4">IEBC_T61001</strain>
    </source>
</reference>
<organism evidence="3 4">
    <name type="scientific">Bacillus thuringiensis</name>
    <dbReference type="NCBI Taxonomy" id="1428"/>
    <lineage>
        <taxon>Bacteria</taxon>
        <taxon>Bacillati</taxon>
        <taxon>Bacillota</taxon>
        <taxon>Bacilli</taxon>
        <taxon>Bacillales</taxon>
        <taxon>Bacillaceae</taxon>
        <taxon>Bacillus</taxon>
        <taxon>Bacillus cereus group</taxon>
    </lineage>
</organism>
<feature type="transmembrane region" description="Helical" evidence="1">
    <location>
        <begin position="7"/>
        <end position="28"/>
    </location>
</feature>
<protein>
    <recommendedName>
        <fullName evidence="2">CAAX prenyl protease 2/Lysostaphin resistance protein A-like domain-containing protein</fullName>
    </recommendedName>
</protein>
<evidence type="ECO:0000256" key="1">
    <source>
        <dbReference type="SAM" id="Phobius"/>
    </source>
</evidence>
<evidence type="ECO:0000259" key="2">
    <source>
        <dbReference type="Pfam" id="PF02517"/>
    </source>
</evidence>
<dbReference type="PANTHER" id="PTHR36435:SF1">
    <property type="entry name" value="CAAX AMINO TERMINAL PROTEASE FAMILY PROTEIN"/>
    <property type="match status" value="1"/>
</dbReference>